<gene>
    <name evidence="4" type="ORF">H6A04_05825</name>
</gene>
<dbReference type="SUPFAM" id="SSF53187">
    <property type="entry name" value="Zn-dependent exopeptidases"/>
    <property type="match status" value="1"/>
</dbReference>
<dbReference type="Proteomes" id="UP000728968">
    <property type="component" value="Unassembled WGS sequence"/>
</dbReference>
<comment type="caution">
    <text evidence="4">The sequence shown here is derived from an EMBL/GenBank/DDBJ whole genome shotgun (WGS) entry which is preliminary data.</text>
</comment>
<organism evidence="4 5">
    <name type="scientific">Fusobacterium mortiferum</name>
    <dbReference type="NCBI Taxonomy" id="850"/>
    <lineage>
        <taxon>Bacteria</taxon>
        <taxon>Fusobacteriati</taxon>
        <taxon>Fusobacteriota</taxon>
        <taxon>Fusobacteriia</taxon>
        <taxon>Fusobacteriales</taxon>
        <taxon>Fusobacteriaceae</taxon>
        <taxon>Fusobacterium</taxon>
    </lineage>
</organism>
<dbReference type="NCBIfam" id="TIGR01879">
    <property type="entry name" value="hydantase"/>
    <property type="match status" value="1"/>
</dbReference>
<reference evidence="4 5" key="1">
    <citation type="journal article" date="2021" name="Sci. Rep.">
        <title>The distribution of antibiotic resistance genes in chicken gut microbiota commensals.</title>
        <authorList>
            <person name="Juricova H."/>
            <person name="Matiasovicova J."/>
            <person name="Kubasova T."/>
            <person name="Cejkova D."/>
            <person name="Rychlik I."/>
        </authorList>
    </citation>
    <scope>NUCLEOTIDE SEQUENCE [LARGE SCALE GENOMIC DNA]</scope>
    <source>
        <strain evidence="4 5">An425</strain>
    </source>
</reference>
<proteinExistence type="inferred from homology"/>
<keyword evidence="5" id="KW-1185">Reference proteome</keyword>
<dbReference type="InterPro" id="IPR002933">
    <property type="entry name" value="Peptidase_M20"/>
</dbReference>
<dbReference type="Pfam" id="PF01546">
    <property type="entry name" value="Peptidase_M20"/>
    <property type="match status" value="1"/>
</dbReference>
<dbReference type="InterPro" id="IPR036264">
    <property type="entry name" value="Bact_exopeptidase_dim_dom"/>
</dbReference>
<dbReference type="RefSeq" id="WP_204716109.1">
    <property type="nucleotide sequence ID" value="NZ_JACJLT010000039.1"/>
</dbReference>
<dbReference type="InterPro" id="IPR010158">
    <property type="entry name" value="Amidase_Cbmase"/>
</dbReference>
<dbReference type="Gene3D" id="3.30.70.360">
    <property type="match status" value="1"/>
</dbReference>
<dbReference type="PIRSF" id="PIRSF001235">
    <property type="entry name" value="Amidase_carbamoylase"/>
    <property type="match status" value="1"/>
</dbReference>
<dbReference type="Pfam" id="PF07687">
    <property type="entry name" value="M20_dimer"/>
    <property type="match status" value="1"/>
</dbReference>
<comment type="similarity">
    <text evidence="1">Belongs to the peptidase M20 family.</text>
</comment>
<keyword evidence="2" id="KW-0378">Hydrolase</keyword>
<protein>
    <submittedName>
        <fullName evidence="4">M20 family metallo-hydrolase</fullName>
    </submittedName>
</protein>
<dbReference type="PANTHER" id="PTHR32494:SF5">
    <property type="entry name" value="ALLANTOATE AMIDOHYDROLASE"/>
    <property type="match status" value="1"/>
</dbReference>
<evidence type="ECO:0000313" key="5">
    <source>
        <dbReference type="Proteomes" id="UP000728968"/>
    </source>
</evidence>
<dbReference type="SUPFAM" id="SSF55031">
    <property type="entry name" value="Bacterial exopeptidase dimerisation domain"/>
    <property type="match status" value="1"/>
</dbReference>
<sequence length="400" mass="44997">MTDLEVVERWFKTFYSIGADESGGVTRLGYTKNEDVMHGAIRNIARDLGLKYSSDEVGNTYIYEEDWNEYYLIGSHLDSVINGGRYDGVVGVVAGLLILKWIKDNNLNIPLKVAAFRCEESSAFGIATVGSGLITKKIDIEKLKEVYNTEGKSLYETLKFKGYKPECSKIEGVKRYFEIHIEQGRRLEDNNLKIGIVDAIANATRYWLTIEGRQDHSGAAPMDMRKDALCAGAEIVLQLERIAQRESKYKSVGTVGFLQNYPNAFNVVPGKVKMGIDIRGVDWESIQRVDKEIVEYIDKVCKTRELSYNLDLVSKGKPVILDEELKKELEAVTKGLGINYMVMNSGAGHDAMKFWDIAPTGMVFIPCKEGISHNIAEEIDKEDIVLASKIVFEYLKNSRN</sequence>
<dbReference type="CDD" id="cd03884">
    <property type="entry name" value="M20_bAS"/>
    <property type="match status" value="1"/>
</dbReference>
<dbReference type="Gene3D" id="3.40.630.10">
    <property type="entry name" value="Zn peptidases"/>
    <property type="match status" value="1"/>
</dbReference>
<feature type="domain" description="Peptidase M20 dimerisation" evidence="3">
    <location>
        <begin position="202"/>
        <end position="302"/>
    </location>
</feature>
<evidence type="ECO:0000313" key="4">
    <source>
        <dbReference type="EMBL" id="MBM6875172.1"/>
    </source>
</evidence>
<accession>A0ABS2G3I3</accession>
<evidence type="ECO:0000256" key="2">
    <source>
        <dbReference type="ARBA" id="ARBA00022801"/>
    </source>
</evidence>
<evidence type="ECO:0000256" key="1">
    <source>
        <dbReference type="ARBA" id="ARBA00006153"/>
    </source>
</evidence>
<dbReference type="PANTHER" id="PTHR32494">
    <property type="entry name" value="ALLANTOATE DEIMINASE-RELATED"/>
    <property type="match status" value="1"/>
</dbReference>
<evidence type="ECO:0000259" key="3">
    <source>
        <dbReference type="Pfam" id="PF07687"/>
    </source>
</evidence>
<dbReference type="EMBL" id="JACJLT010000039">
    <property type="protein sequence ID" value="MBM6875172.1"/>
    <property type="molecule type" value="Genomic_DNA"/>
</dbReference>
<dbReference type="InterPro" id="IPR011650">
    <property type="entry name" value="Peptidase_M20_dimer"/>
</dbReference>
<name>A0ABS2G3I3_FUSMR</name>